<dbReference type="GO" id="GO:0008168">
    <property type="term" value="F:methyltransferase activity"/>
    <property type="evidence" value="ECO:0007669"/>
    <property type="project" value="UniProtKB-KW"/>
</dbReference>
<keyword evidence="2" id="KW-0489">Methyltransferase</keyword>
<sequence>MAEALARAVAASLPGHSRTTTDLPTAVFGADPTPAATPVAQVPHHFPARAGVIAPGSSVSASSSTRLTATLLSSTARARAVADRSASAGAAVLEIGAGTGYYLAAVLDAVPAVRGIALDVSKAAARRAARAHSRAGSVLADAWRGLPVRDAAVDAVVCVFAPRNAEEVARVLTPGGRFVVVTPTSRHLAELIGPLDMVSVDEAKEDRLAESLGGRFDLVARERVEYAMGLSRADVANVVAMGPSAFHDAERRAERIAGLPDSMPVTASVSVATYRVR</sequence>
<organism evidence="2 3">
    <name type="scientific">Nocardia terrae</name>
    <dbReference type="NCBI Taxonomy" id="2675851"/>
    <lineage>
        <taxon>Bacteria</taxon>
        <taxon>Bacillati</taxon>
        <taxon>Actinomycetota</taxon>
        <taxon>Actinomycetes</taxon>
        <taxon>Mycobacteriales</taxon>
        <taxon>Nocardiaceae</taxon>
        <taxon>Nocardia</taxon>
    </lineage>
</organism>
<keyword evidence="2" id="KW-0808">Transferase</keyword>
<dbReference type="GO" id="GO:0032259">
    <property type="term" value="P:methylation"/>
    <property type="evidence" value="ECO:0007669"/>
    <property type="project" value="UniProtKB-KW"/>
</dbReference>
<proteinExistence type="predicted"/>
<protein>
    <submittedName>
        <fullName evidence="2">Methyltransferase domain-containing protein</fullName>
    </submittedName>
</protein>
<dbReference type="AlphaFoldDB" id="A0A7K1V5Z5"/>
<dbReference type="PANTHER" id="PTHR42912">
    <property type="entry name" value="METHYLTRANSFERASE"/>
    <property type="match status" value="1"/>
</dbReference>
<dbReference type="Gene3D" id="3.40.50.150">
    <property type="entry name" value="Vaccinia Virus protein VP39"/>
    <property type="match status" value="1"/>
</dbReference>
<dbReference type="PANTHER" id="PTHR42912:SF45">
    <property type="entry name" value="23S RRNA (GUANINE(745)-N(1))-METHYLTRANSFERASE"/>
    <property type="match status" value="1"/>
</dbReference>
<gene>
    <name evidence="2" type="ORF">GPX89_32220</name>
</gene>
<evidence type="ECO:0000313" key="2">
    <source>
        <dbReference type="EMBL" id="MVU81891.1"/>
    </source>
</evidence>
<dbReference type="Pfam" id="PF13649">
    <property type="entry name" value="Methyltransf_25"/>
    <property type="match status" value="1"/>
</dbReference>
<dbReference type="InterPro" id="IPR041698">
    <property type="entry name" value="Methyltransf_25"/>
</dbReference>
<comment type="caution">
    <text evidence="2">The sequence shown here is derived from an EMBL/GenBank/DDBJ whole genome shotgun (WGS) entry which is preliminary data.</text>
</comment>
<keyword evidence="3" id="KW-1185">Reference proteome</keyword>
<dbReference type="InterPro" id="IPR029063">
    <property type="entry name" value="SAM-dependent_MTases_sf"/>
</dbReference>
<dbReference type="SUPFAM" id="SSF53335">
    <property type="entry name" value="S-adenosyl-L-methionine-dependent methyltransferases"/>
    <property type="match status" value="1"/>
</dbReference>
<evidence type="ECO:0000259" key="1">
    <source>
        <dbReference type="Pfam" id="PF13649"/>
    </source>
</evidence>
<dbReference type="EMBL" id="WRPP01000007">
    <property type="protein sequence ID" value="MVU81891.1"/>
    <property type="molecule type" value="Genomic_DNA"/>
</dbReference>
<reference evidence="2 3" key="1">
    <citation type="submission" date="2019-12" db="EMBL/GenBank/DDBJ databases">
        <title>Nocardia sp. nov. ET3-3 isolated from soil.</title>
        <authorList>
            <person name="Kanchanasin P."/>
            <person name="Tanasupawat S."/>
            <person name="Yuki M."/>
            <person name="Kudo T."/>
        </authorList>
    </citation>
    <scope>NUCLEOTIDE SEQUENCE [LARGE SCALE GENOMIC DNA]</scope>
    <source>
        <strain evidence="2 3">ET3-3</strain>
    </source>
</reference>
<dbReference type="InterPro" id="IPR050508">
    <property type="entry name" value="Methyltransf_Superfamily"/>
</dbReference>
<accession>A0A7K1V5Z5</accession>
<evidence type="ECO:0000313" key="3">
    <source>
        <dbReference type="Proteomes" id="UP000466794"/>
    </source>
</evidence>
<name>A0A7K1V5Z5_9NOCA</name>
<dbReference type="CDD" id="cd02440">
    <property type="entry name" value="AdoMet_MTases"/>
    <property type="match status" value="1"/>
</dbReference>
<dbReference type="Proteomes" id="UP000466794">
    <property type="component" value="Unassembled WGS sequence"/>
</dbReference>
<feature type="domain" description="Methyltransferase" evidence="1">
    <location>
        <begin position="92"/>
        <end position="176"/>
    </location>
</feature>